<feature type="transmembrane region" description="Helical" evidence="5">
    <location>
        <begin position="250"/>
        <end position="267"/>
    </location>
</feature>
<evidence type="ECO:0000256" key="3">
    <source>
        <dbReference type="ARBA" id="ARBA00022989"/>
    </source>
</evidence>
<dbReference type="PANTHER" id="PTHR37422:SF13">
    <property type="entry name" value="LIPOPOLYSACCHARIDE BIOSYNTHESIS PROTEIN PA4999-RELATED"/>
    <property type="match status" value="1"/>
</dbReference>
<accession>A0ABP5MAU9</accession>
<proteinExistence type="predicted"/>
<feature type="transmembrane region" description="Helical" evidence="5">
    <location>
        <begin position="221"/>
        <end position="238"/>
    </location>
</feature>
<evidence type="ECO:0000313" key="7">
    <source>
        <dbReference type="EMBL" id="GAA2171726.1"/>
    </source>
</evidence>
<reference evidence="8" key="1">
    <citation type="journal article" date="2019" name="Int. J. Syst. Evol. Microbiol.">
        <title>The Global Catalogue of Microorganisms (GCM) 10K type strain sequencing project: providing services to taxonomists for standard genome sequencing and annotation.</title>
        <authorList>
            <consortium name="The Broad Institute Genomics Platform"/>
            <consortium name="The Broad Institute Genome Sequencing Center for Infectious Disease"/>
            <person name="Wu L."/>
            <person name="Ma J."/>
        </authorList>
    </citation>
    <scope>NUCLEOTIDE SEQUENCE [LARGE SCALE GENOMIC DNA]</scope>
    <source>
        <strain evidence="8">JCM 16026</strain>
    </source>
</reference>
<evidence type="ECO:0000313" key="8">
    <source>
        <dbReference type="Proteomes" id="UP001501599"/>
    </source>
</evidence>
<evidence type="ECO:0000256" key="1">
    <source>
        <dbReference type="ARBA" id="ARBA00004141"/>
    </source>
</evidence>
<comment type="caution">
    <text evidence="7">The sequence shown here is derived from an EMBL/GenBank/DDBJ whole genome shotgun (WGS) entry which is preliminary data.</text>
</comment>
<keyword evidence="3 5" id="KW-1133">Transmembrane helix</keyword>
<keyword evidence="2 5" id="KW-0812">Transmembrane</keyword>
<name>A0ABP5MAU9_9MICO</name>
<feature type="transmembrane region" description="Helical" evidence="5">
    <location>
        <begin position="113"/>
        <end position="133"/>
    </location>
</feature>
<dbReference type="InterPro" id="IPR007016">
    <property type="entry name" value="O-antigen_ligase-rel_domated"/>
</dbReference>
<feature type="transmembrane region" description="Helical" evidence="5">
    <location>
        <begin position="372"/>
        <end position="390"/>
    </location>
</feature>
<feature type="transmembrane region" description="Helical" evidence="5">
    <location>
        <begin position="29"/>
        <end position="48"/>
    </location>
</feature>
<dbReference type="PANTHER" id="PTHR37422">
    <property type="entry name" value="TEICHURONIC ACID BIOSYNTHESIS PROTEIN TUAE"/>
    <property type="match status" value="1"/>
</dbReference>
<keyword evidence="8" id="KW-1185">Reference proteome</keyword>
<evidence type="ECO:0000256" key="5">
    <source>
        <dbReference type="SAM" id="Phobius"/>
    </source>
</evidence>
<keyword evidence="4 5" id="KW-0472">Membrane</keyword>
<dbReference type="EMBL" id="BAAAQT010000005">
    <property type="protein sequence ID" value="GAA2171726.1"/>
    <property type="molecule type" value="Genomic_DNA"/>
</dbReference>
<organism evidence="7 8">
    <name type="scientific">Agrococcus versicolor</name>
    <dbReference type="NCBI Taxonomy" id="501482"/>
    <lineage>
        <taxon>Bacteria</taxon>
        <taxon>Bacillati</taxon>
        <taxon>Actinomycetota</taxon>
        <taxon>Actinomycetes</taxon>
        <taxon>Micrococcales</taxon>
        <taxon>Microbacteriaceae</taxon>
        <taxon>Agrococcus</taxon>
    </lineage>
</organism>
<dbReference type="InterPro" id="IPR051533">
    <property type="entry name" value="WaaL-like"/>
</dbReference>
<dbReference type="RefSeq" id="WP_344340289.1">
    <property type="nucleotide sequence ID" value="NZ_BAAAQT010000005.1"/>
</dbReference>
<feature type="transmembrane region" description="Helical" evidence="5">
    <location>
        <begin position="55"/>
        <end position="76"/>
    </location>
</feature>
<sequence length="423" mass="44205">MTSRPASLLAGWAIALVAAGDAVRYAVGYLGWGILCGVTLVAAIVVLVRARPRLATTPVALAMLLALALLSTIWAVAPLATLLGAALQLAMALAALLLAQLEPERLLTMLHRVLQGILVVSIAFELVVALAAGGRVYPLVPMPGVESYGPDSPAAFAWSRGLLLEGGRIQGIVGNANLLAMLALLALVLAACLAASGRLRAWPVWIVVPLVVLGLTRSATVLVALAVVAVVAVVLVAWRRLTPRAFRRSLAAAGVGLVVVGACVLVARDALLGLLGRDGDLTGRTDIWGLVVEQWLRSPVVGTGWVGYWPPFAEPYDDLAVLDGVVYLQAHSVVLDVLMQLGVVGLLVWIALQATTMVGAVRWLRAAPAGDVALRAAPVLVLVALLAQGLAESRPLIELGFVLLAAFAWRLPARSRTPREVVA</sequence>
<evidence type="ECO:0000256" key="2">
    <source>
        <dbReference type="ARBA" id="ARBA00022692"/>
    </source>
</evidence>
<feature type="transmembrane region" description="Helical" evidence="5">
    <location>
        <begin position="396"/>
        <end position="413"/>
    </location>
</feature>
<feature type="transmembrane region" description="Helical" evidence="5">
    <location>
        <begin position="82"/>
        <end position="101"/>
    </location>
</feature>
<evidence type="ECO:0000259" key="6">
    <source>
        <dbReference type="Pfam" id="PF04932"/>
    </source>
</evidence>
<evidence type="ECO:0000256" key="4">
    <source>
        <dbReference type="ARBA" id="ARBA00023136"/>
    </source>
</evidence>
<feature type="transmembrane region" description="Helical" evidence="5">
    <location>
        <begin position="199"/>
        <end position="215"/>
    </location>
</feature>
<gene>
    <name evidence="7" type="ORF">GCM10009846_06640</name>
</gene>
<dbReference type="Pfam" id="PF04932">
    <property type="entry name" value="Wzy_C"/>
    <property type="match status" value="1"/>
</dbReference>
<comment type="subcellular location">
    <subcellularLocation>
        <location evidence="1">Membrane</location>
        <topology evidence="1">Multi-pass membrane protein</topology>
    </subcellularLocation>
</comment>
<feature type="transmembrane region" description="Helical" evidence="5">
    <location>
        <begin position="172"/>
        <end position="192"/>
    </location>
</feature>
<feature type="transmembrane region" description="Helical" evidence="5">
    <location>
        <begin position="337"/>
        <end position="360"/>
    </location>
</feature>
<protein>
    <recommendedName>
        <fullName evidence="6">O-antigen ligase-related domain-containing protein</fullName>
    </recommendedName>
</protein>
<feature type="domain" description="O-antigen ligase-related" evidence="6">
    <location>
        <begin position="207"/>
        <end position="350"/>
    </location>
</feature>
<dbReference type="Proteomes" id="UP001501599">
    <property type="component" value="Unassembled WGS sequence"/>
</dbReference>